<dbReference type="AlphaFoldDB" id="A0AAU2VGG1"/>
<feature type="domain" description="Transposase IS204/IS1001/IS1096/IS1165 DDE" evidence="1">
    <location>
        <begin position="159"/>
        <end position="262"/>
    </location>
</feature>
<feature type="domain" description="Transposase IS204/IS1001/IS1096/IS1165 DDE" evidence="1">
    <location>
        <begin position="413"/>
        <end position="515"/>
    </location>
</feature>
<feature type="domain" description="Transposase IS204/IS1001/IS1096/IS1165 zinc-finger" evidence="2">
    <location>
        <begin position="42"/>
        <end position="84"/>
    </location>
</feature>
<sequence>MRELSRLKQALFPKAPGLVLDQVTEMDGLVVAEVHCDVGELACPDCAAVSWRVHSRYGRHLVEIPVGGRRVVVKLTVRRFFCDTADCPRRTFVEQVEGLTSRYARAGPGVKVLWRAVALALGGRPGVRLCRVLAIPSGRGRLLGLLHAPPVPARSPRVLGVDDFAFRRSRTYGTIVLDVESSTVIDVLPDRTSETLAAWLTAHPGAEIVCRDRDSGYSRAVREAAPDATEVADRFHLLQNLAAAVEKTCHQHRSCLRKRAEDEAGRIQPQPTLPDLPPLQLPGTQMIERTRYRYADVHRLVDAGWTISAIARRLHLDRKTVRRFRDTDLDQLLATAHDRRPSGVLEPFKAYINTRFTEAGGQVSGSRLLLELRARGYQGSRPVVGKYLANLRKGHTEPVRVDIPSPHKITGWIMRPRDSLTDRQEEELLQDRLACPDITRACDLARSFADLVRHRRGHLLLDWIRQAEQDAPPPMRSFAGFLRQDLDAVTAGLTLTYSSGVVEGHINRLRPSKGRCTAAAPSCSSAPASCCDRDRLVSASPEECSAVA</sequence>
<evidence type="ECO:0000313" key="3">
    <source>
        <dbReference type="EMBL" id="WTW66171.1"/>
    </source>
</evidence>
<dbReference type="NCBIfam" id="NF033550">
    <property type="entry name" value="transpos_ISL3"/>
    <property type="match status" value="1"/>
</dbReference>
<dbReference type="InterPro" id="IPR047951">
    <property type="entry name" value="Transpos_ISL3"/>
</dbReference>
<gene>
    <name evidence="3" type="ORF">OG549_39195</name>
</gene>
<dbReference type="EMBL" id="CP108318">
    <property type="protein sequence ID" value="WTW66171.1"/>
    <property type="molecule type" value="Genomic_DNA"/>
</dbReference>
<dbReference type="Pfam" id="PF01610">
    <property type="entry name" value="DDE_Tnp_ISL3"/>
    <property type="match status" value="2"/>
</dbReference>
<accession>A0AAU2VGG1</accession>
<proteinExistence type="predicted"/>
<evidence type="ECO:0000259" key="2">
    <source>
        <dbReference type="Pfam" id="PF14690"/>
    </source>
</evidence>
<dbReference type="Pfam" id="PF14690">
    <property type="entry name" value="Zn_ribbon_ISL3"/>
    <property type="match status" value="1"/>
</dbReference>
<protein>
    <submittedName>
        <fullName evidence="3">ISL3 family transposase</fullName>
    </submittedName>
</protein>
<dbReference type="PANTHER" id="PTHR33498">
    <property type="entry name" value="TRANSPOSASE FOR INSERTION SEQUENCE ELEMENT IS1557"/>
    <property type="match status" value="1"/>
</dbReference>
<evidence type="ECO:0000259" key="1">
    <source>
        <dbReference type="Pfam" id="PF01610"/>
    </source>
</evidence>
<organism evidence="3">
    <name type="scientific">Streptomyces sp. NBC_00003</name>
    <dbReference type="NCBI Taxonomy" id="2903608"/>
    <lineage>
        <taxon>Bacteria</taxon>
        <taxon>Bacillati</taxon>
        <taxon>Actinomycetota</taxon>
        <taxon>Actinomycetes</taxon>
        <taxon>Kitasatosporales</taxon>
        <taxon>Streptomycetaceae</taxon>
        <taxon>Streptomyces</taxon>
    </lineage>
</organism>
<reference evidence="3" key="1">
    <citation type="submission" date="2022-10" db="EMBL/GenBank/DDBJ databases">
        <title>The complete genomes of actinobacterial strains from the NBC collection.</title>
        <authorList>
            <person name="Joergensen T.S."/>
            <person name="Alvarez Arevalo M."/>
            <person name="Sterndorff E.B."/>
            <person name="Faurdal D."/>
            <person name="Vuksanovic O."/>
            <person name="Mourched A.-S."/>
            <person name="Charusanti P."/>
            <person name="Shaw S."/>
            <person name="Blin K."/>
            <person name="Weber T."/>
        </authorList>
    </citation>
    <scope>NUCLEOTIDE SEQUENCE</scope>
    <source>
        <strain evidence="3">NBC_00003</strain>
    </source>
</reference>
<dbReference type="InterPro" id="IPR002560">
    <property type="entry name" value="Transposase_DDE"/>
</dbReference>
<dbReference type="InterPro" id="IPR029261">
    <property type="entry name" value="Transposase_Znf"/>
</dbReference>
<dbReference type="PANTHER" id="PTHR33498:SF1">
    <property type="entry name" value="TRANSPOSASE FOR INSERTION SEQUENCE ELEMENT IS1557"/>
    <property type="match status" value="1"/>
</dbReference>
<name>A0AAU2VGG1_9ACTN</name>